<feature type="non-terminal residue" evidence="1">
    <location>
        <position position="1"/>
    </location>
</feature>
<dbReference type="Proteomes" id="UP001153678">
    <property type="component" value="Unassembled WGS sequence"/>
</dbReference>
<protein>
    <submittedName>
        <fullName evidence="1">17403_t:CDS:1</fullName>
    </submittedName>
</protein>
<gene>
    <name evidence="1" type="ORF">FWILDA_LOCUS15047</name>
</gene>
<name>A0A9W4T4E0_9GLOM</name>
<dbReference type="EMBL" id="CAMKVN010007373">
    <property type="protein sequence ID" value="CAI2191388.1"/>
    <property type="molecule type" value="Genomic_DNA"/>
</dbReference>
<organism evidence="1 2">
    <name type="scientific">Funneliformis geosporum</name>
    <dbReference type="NCBI Taxonomy" id="1117311"/>
    <lineage>
        <taxon>Eukaryota</taxon>
        <taxon>Fungi</taxon>
        <taxon>Fungi incertae sedis</taxon>
        <taxon>Mucoromycota</taxon>
        <taxon>Glomeromycotina</taxon>
        <taxon>Glomeromycetes</taxon>
        <taxon>Glomerales</taxon>
        <taxon>Glomeraceae</taxon>
        <taxon>Funneliformis</taxon>
    </lineage>
</organism>
<proteinExistence type="predicted"/>
<keyword evidence="2" id="KW-1185">Reference proteome</keyword>
<dbReference type="AlphaFoldDB" id="A0A9W4T4E0"/>
<evidence type="ECO:0000313" key="1">
    <source>
        <dbReference type="EMBL" id="CAI2191388.1"/>
    </source>
</evidence>
<sequence length="71" mass="8082">DISLTQSDWKSLEKIVIFLKRFARISTEMCISTYPIISLVYLMYNHLMDHAEKIMKDGKSSKSSVAAAKVV</sequence>
<accession>A0A9W4T4E0</accession>
<comment type="caution">
    <text evidence="1">The sequence shown here is derived from an EMBL/GenBank/DDBJ whole genome shotgun (WGS) entry which is preliminary data.</text>
</comment>
<reference evidence="1" key="1">
    <citation type="submission" date="2022-08" db="EMBL/GenBank/DDBJ databases">
        <authorList>
            <person name="Kallberg Y."/>
            <person name="Tangrot J."/>
            <person name="Rosling A."/>
        </authorList>
    </citation>
    <scope>NUCLEOTIDE SEQUENCE</scope>
    <source>
        <strain evidence="1">Wild A</strain>
    </source>
</reference>
<evidence type="ECO:0000313" key="2">
    <source>
        <dbReference type="Proteomes" id="UP001153678"/>
    </source>
</evidence>